<protein>
    <submittedName>
        <fullName evidence="1">Uncharacterized protein</fullName>
    </submittedName>
</protein>
<proteinExistence type="predicted"/>
<evidence type="ECO:0000313" key="2">
    <source>
        <dbReference type="Proteomes" id="UP001234178"/>
    </source>
</evidence>
<name>A0ABR0AFZ0_9CRUS</name>
<sequence length="94" mass="10297">MLEADRRGLKSRSDATNHQGVTDAQFAFFFTGEGVTSALLSISVSVNDGAESRHHRISDVSRHDRKLRNTTTTTATSQFDLISKLATFLILANS</sequence>
<evidence type="ECO:0000313" key="1">
    <source>
        <dbReference type="EMBL" id="KAK4023978.1"/>
    </source>
</evidence>
<organism evidence="1 2">
    <name type="scientific">Daphnia magna</name>
    <dbReference type="NCBI Taxonomy" id="35525"/>
    <lineage>
        <taxon>Eukaryota</taxon>
        <taxon>Metazoa</taxon>
        <taxon>Ecdysozoa</taxon>
        <taxon>Arthropoda</taxon>
        <taxon>Crustacea</taxon>
        <taxon>Branchiopoda</taxon>
        <taxon>Diplostraca</taxon>
        <taxon>Cladocera</taxon>
        <taxon>Anomopoda</taxon>
        <taxon>Daphniidae</taxon>
        <taxon>Daphnia</taxon>
    </lineage>
</organism>
<dbReference type="Proteomes" id="UP001234178">
    <property type="component" value="Unassembled WGS sequence"/>
</dbReference>
<gene>
    <name evidence="1" type="ORF">OUZ56_009371</name>
</gene>
<dbReference type="EMBL" id="JAOYFB010000037">
    <property type="protein sequence ID" value="KAK4023978.1"/>
    <property type="molecule type" value="Genomic_DNA"/>
</dbReference>
<keyword evidence="2" id="KW-1185">Reference proteome</keyword>
<accession>A0ABR0AFZ0</accession>
<reference evidence="1 2" key="1">
    <citation type="journal article" date="2023" name="Nucleic Acids Res.">
        <title>The hologenome of Daphnia magna reveals possible DNA methylation and microbiome-mediated evolution of the host genome.</title>
        <authorList>
            <person name="Chaturvedi A."/>
            <person name="Li X."/>
            <person name="Dhandapani V."/>
            <person name="Marshall H."/>
            <person name="Kissane S."/>
            <person name="Cuenca-Cambronero M."/>
            <person name="Asole G."/>
            <person name="Calvet F."/>
            <person name="Ruiz-Romero M."/>
            <person name="Marangio P."/>
            <person name="Guigo R."/>
            <person name="Rago D."/>
            <person name="Mirbahai L."/>
            <person name="Eastwood N."/>
            <person name="Colbourne J.K."/>
            <person name="Zhou J."/>
            <person name="Mallon E."/>
            <person name="Orsini L."/>
        </authorList>
    </citation>
    <scope>NUCLEOTIDE SEQUENCE [LARGE SCALE GENOMIC DNA]</scope>
    <source>
        <strain evidence="1">LRV0_1</strain>
    </source>
</reference>
<comment type="caution">
    <text evidence="1">The sequence shown here is derived from an EMBL/GenBank/DDBJ whole genome shotgun (WGS) entry which is preliminary data.</text>
</comment>